<accession>A0A1H0RZ20</accession>
<protein>
    <submittedName>
        <fullName evidence="1">Uncharacterized protein</fullName>
    </submittedName>
</protein>
<dbReference type="Proteomes" id="UP000182412">
    <property type="component" value="Unassembled WGS sequence"/>
</dbReference>
<gene>
    <name evidence="1" type="ORF">SAMN05216366_11457</name>
</gene>
<dbReference type="EMBL" id="FNJQ01000014">
    <property type="protein sequence ID" value="SDP34266.1"/>
    <property type="molecule type" value="Genomic_DNA"/>
</dbReference>
<reference evidence="1 2" key="1">
    <citation type="submission" date="2016-10" db="EMBL/GenBank/DDBJ databases">
        <authorList>
            <person name="de Groot N.N."/>
        </authorList>
    </citation>
    <scope>NUCLEOTIDE SEQUENCE [LARGE SCALE GENOMIC DNA]</scope>
    <source>
        <strain evidence="1 2">S137</strain>
    </source>
</reference>
<organism evidence="1 2">
    <name type="scientific">Selenomonas ruminantium</name>
    <dbReference type="NCBI Taxonomy" id="971"/>
    <lineage>
        <taxon>Bacteria</taxon>
        <taxon>Bacillati</taxon>
        <taxon>Bacillota</taxon>
        <taxon>Negativicutes</taxon>
        <taxon>Selenomonadales</taxon>
        <taxon>Selenomonadaceae</taxon>
        <taxon>Selenomonas</taxon>
    </lineage>
</organism>
<name>A0A1H0RZ20_SELRU</name>
<sequence length="538" mass="60069">MKKIAIILLILLGVLSLLGGAQWCRDGIARMDGREPGRIYVDTLGTPDAEVLQDVKQVAGFFPQFMHEKFQVKLECPIDVLVSADRNTYEELLRKRMDVSPETLKEKAQFTSGQSSGSKGLCIINGDKNSLKKNNNRYSTTAHELFHQMQHELSRGKSGYENSLYWLEEGSADYVGALVSEALGAGSVEKWYLDAKFALQYAKNPATVGQLQSTTEEERLQLLTTKAHSYDLSDVMTYYLLQHYGAGQPEAKIVAFYKKLGSDKADKAFAETFGIERDAFLQEFAGWWQAECSHPAKFRVIIRGNADKAAVEQFVNQLEQSRNWLKRHSGGELKGDYQLVFVGSADDFVAAEMEYGSISEAEARSIAGSVWAENNSTLFINTPQVADNVQSIFVSSAMLCRLYMVQQLASEDGSDMAWLLRGASYVSGVARLGESGHGDIAAYQRHWRKKLRESQPMPTLDKLSTSKALQEAGRQYEGERLSNLCEYAAAELVHRYGWQGIFNWLSDARQSGDGKKAFSQVFGITVTDFAAQVHMMLY</sequence>
<evidence type="ECO:0000313" key="2">
    <source>
        <dbReference type="Proteomes" id="UP000182412"/>
    </source>
</evidence>
<proteinExistence type="predicted"/>
<dbReference type="OrthoDB" id="1663266at2"/>
<dbReference type="AlphaFoldDB" id="A0A1H0RZ20"/>
<evidence type="ECO:0000313" key="1">
    <source>
        <dbReference type="EMBL" id="SDP34266.1"/>
    </source>
</evidence>